<name>A0ACC2SLU0_9FUNG</name>
<dbReference type="EMBL" id="QTSX02004975">
    <property type="protein sequence ID" value="KAJ9063239.1"/>
    <property type="molecule type" value="Genomic_DNA"/>
</dbReference>
<accession>A0ACC2SLU0</accession>
<reference evidence="1" key="1">
    <citation type="submission" date="2022-04" db="EMBL/GenBank/DDBJ databases">
        <title>Genome of the entomopathogenic fungus Entomophthora muscae.</title>
        <authorList>
            <person name="Elya C."/>
            <person name="Lovett B.R."/>
            <person name="Lee E."/>
            <person name="Macias A.M."/>
            <person name="Hajek A.E."/>
            <person name="De Bivort B.L."/>
            <person name="Kasson M.T."/>
            <person name="De Fine Licht H.H."/>
            <person name="Stajich J.E."/>
        </authorList>
    </citation>
    <scope>NUCLEOTIDE SEQUENCE</scope>
    <source>
        <strain evidence="1">Berkeley</strain>
    </source>
</reference>
<evidence type="ECO:0000313" key="2">
    <source>
        <dbReference type="Proteomes" id="UP001165960"/>
    </source>
</evidence>
<protein>
    <submittedName>
        <fullName evidence="1">Uncharacterized protein</fullName>
    </submittedName>
</protein>
<sequence>MAAHKLPGIKVLKVVHNDTAHLFYLSEETDWATFEAQISKDFKIECPLMVSYENSLGNRKIVCEEEFKEVFNDPSSVEELTSHEGAYVVSEKSSLIEACLPINTPSDCSKSAANEHRSNRITIVKTNKAKADSELELRNLLLLFIFIVTFSLVLFSAQFVQKKVFRVVQGLEYRSYTLLGFKLRFYQAFSFKLRCLNIYGLSICI</sequence>
<organism evidence="1 2">
    <name type="scientific">Entomophthora muscae</name>
    <dbReference type="NCBI Taxonomy" id="34485"/>
    <lineage>
        <taxon>Eukaryota</taxon>
        <taxon>Fungi</taxon>
        <taxon>Fungi incertae sedis</taxon>
        <taxon>Zoopagomycota</taxon>
        <taxon>Entomophthoromycotina</taxon>
        <taxon>Entomophthoromycetes</taxon>
        <taxon>Entomophthorales</taxon>
        <taxon>Entomophthoraceae</taxon>
        <taxon>Entomophthora</taxon>
    </lineage>
</organism>
<dbReference type="Proteomes" id="UP001165960">
    <property type="component" value="Unassembled WGS sequence"/>
</dbReference>
<gene>
    <name evidence="1" type="ORF">DSO57_1002143</name>
</gene>
<proteinExistence type="predicted"/>
<evidence type="ECO:0000313" key="1">
    <source>
        <dbReference type="EMBL" id="KAJ9063239.1"/>
    </source>
</evidence>
<keyword evidence="2" id="KW-1185">Reference proteome</keyword>
<comment type="caution">
    <text evidence="1">The sequence shown here is derived from an EMBL/GenBank/DDBJ whole genome shotgun (WGS) entry which is preliminary data.</text>
</comment>